<feature type="domain" description="AMP-binding enzyme C-terminal" evidence="3">
    <location>
        <begin position="80"/>
        <end position="157"/>
    </location>
</feature>
<keyword evidence="2" id="KW-0436">Ligase</keyword>
<dbReference type="InterPro" id="IPR025110">
    <property type="entry name" value="AMP-bd_C"/>
</dbReference>
<name>A0ABR3EIU9_9AGAR</name>
<feature type="non-terminal residue" evidence="4">
    <location>
        <position position="1"/>
    </location>
</feature>
<comment type="caution">
    <text evidence="4">The sequence shown here is derived from an EMBL/GenBank/DDBJ whole genome shotgun (WGS) entry which is preliminary data.</text>
</comment>
<dbReference type="InterPro" id="IPR045851">
    <property type="entry name" value="AMP-bd_C_sf"/>
</dbReference>
<evidence type="ECO:0000256" key="2">
    <source>
        <dbReference type="ARBA" id="ARBA00022598"/>
    </source>
</evidence>
<evidence type="ECO:0000313" key="5">
    <source>
        <dbReference type="Proteomes" id="UP001465976"/>
    </source>
</evidence>
<dbReference type="PANTHER" id="PTHR43201">
    <property type="entry name" value="ACYL-COA SYNTHETASE"/>
    <property type="match status" value="1"/>
</dbReference>
<accession>A0ABR3EIU9</accession>
<comment type="similarity">
    <text evidence="1">Belongs to the ATP-dependent AMP-binding enzyme family.</text>
</comment>
<protein>
    <recommendedName>
        <fullName evidence="3">AMP-binding enzyme C-terminal domain-containing protein</fullName>
    </recommendedName>
</protein>
<evidence type="ECO:0000256" key="1">
    <source>
        <dbReference type="ARBA" id="ARBA00006432"/>
    </source>
</evidence>
<dbReference type="Gene3D" id="3.40.50.12780">
    <property type="entry name" value="N-terminal domain of ligase-like"/>
    <property type="match status" value="1"/>
</dbReference>
<dbReference type="EMBL" id="JBAHYK010004527">
    <property type="protein sequence ID" value="KAL0562780.1"/>
    <property type="molecule type" value="Genomic_DNA"/>
</dbReference>
<organism evidence="4 5">
    <name type="scientific">Marasmius crinis-equi</name>
    <dbReference type="NCBI Taxonomy" id="585013"/>
    <lineage>
        <taxon>Eukaryota</taxon>
        <taxon>Fungi</taxon>
        <taxon>Dikarya</taxon>
        <taxon>Basidiomycota</taxon>
        <taxon>Agaricomycotina</taxon>
        <taxon>Agaricomycetes</taxon>
        <taxon>Agaricomycetidae</taxon>
        <taxon>Agaricales</taxon>
        <taxon>Marasmiineae</taxon>
        <taxon>Marasmiaceae</taxon>
        <taxon>Marasmius</taxon>
    </lineage>
</organism>
<evidence type="ECO:0000259" key="3">
    <source>
        <dbReference type="Pfam" id="PF13193"/>
    </source>
</evidence>
<keyword evidence="5" id="KW-1185">Reference proteome</keyword>
<dbReference type="InterPro" id="IPR042099">
    <property type="entry name" value="ANL_N_sf"/>
</dbReference>
<dbReference type="PANTHER" id="PTHR43201:SF5">
    <property type="entry name" value="MEDIUM-CHAIN ACYL-COA LIGASE ACSF2, MITOCHONDRIAL"/>
    <property type="match status" value="1"/>
</dbReference>
<dbReference type="Proteomes" id="UP001465976">
    <property type="component" value="Unassembled WGS sequence"/>
</dbReference>
<reference evidence="4 5" key="1">
    <citation type="submission" date="2024-02" db="EMBL/GenBank/DDBJ databases">
        <title>A draft genome for the cacao thread blight pathogen Marasmius crinis-equi.</title>
        <authorList>
            <person name="Cohen S.P."/>
            <person name="Baruah I.K."/>
            <person name="Amoako-Attah I."/>
            <person name="Bukari Y."/>
            <person name="Meinhardt L.W."/>
            <person name="Bailey B.A."/>
        </authorList>
    </citation>
    <scope>NUCLEOTIDE SEQUENCE [LARGE SCALE GENOMIC DNA]</scope>
    <source>
        <strain evidence="4 5">GH-76</strain>
    </source>
</reference>
<dbReference type="Gene3D" id="3.30.300.30">
    <property type="match status" value="1"/>
</dbReference>
<dbReference type="SUPFAM" id="SSF56801">
    <property type="entry name" value="Acetyl-CoA synthetase-like"/>
    <property type="match status" value="1"/>
</dbReference>
<sequence length="183" mass="20437">EVPIGEVGEVWIRGSNVMQCYWNDPVNESLTVATDKALTKDGWYRTGDLGYLDDEGFLYIKDRLKDIIIRGGENIDSVSVENALYEEPGVLEAAAIGVPDTRLGELVTAVVTIKPGYVNKVTEQYLIDLVRGRLPRFAVPVMVIVQTTEMEHTPSGKIKKGTLRDIVKKEWNRRQSASTKSKL</sequence>
<proteinExistence type="inferred from homology"/>
<gene>
    <name evidence="4" type="ORF">V5O48_019299</name>
</gene>
<evidence type="ECO:0000313" key="4">
    <source>
        <dbReference type="EMBL" id="KAL0562780.1"/>
    </source>
</evidence>
<dbReference type="Pfam" id="PF13193">
    <property type="entry name" value="AMP-binding_C"/>
    <property type="match status" value="1"/>
</dbReference>